<feature type="compositionally biased region" description="Polar residues" evidence="1">
    <location>
        <begin position="214"/>
        <end position="225"/>
    </location>
</feature>
<dbReference type="Proteomes" id="UP001243330">
    <property type="component" value="Unassembled WGS sequence"/>
</dbReference>
<sequence>MTTSRHQRSQQRLVQLLFLASASTAAIISIGGTDLTLSNFQLLTQLSIPLGCLLTYNNPIQGCTANDFSSTGTCSASCRRGLLLMQTNIQDVCQSVSVQANTVLGQALAGNLLGLLCSSNQVTTTSAAPTARPTSTVIVPPPSSTVVAPPPPPATTAPPVIPPPATTSVPAPPPTQPPVVPPASTVPPPVSSPPPPVVPPPPAPTTLVTSTTSNAAAPQSTSAETTKPPVNPLDALLLSNDSDAAFTPSNWGLFLITILSIFAAT</sequence>
<feature type="region of interest" description="Disordered" evidence="1">
    <location>
        <begin position="124"/>
        <end position="230"/>
    </location>
</feature>
<dbReference type="EMBL" id="JAQOWY010000011">
    <property type="protein sequence ID" value="KAK1856191.1"/>
    <property type="molecule type" value="Genomic_DNA"/>
</dbReference>
<keyword evidence="3" id="KW-1185">Reference proteome</keyword>
<dbReference type="AlphaFoldDB" id="A0AAD9AXA4"/>
<protein>
    <submittedName>
        <fullName evidence="2">Uncharacterized protein</fullName>
    </submittedName>
</protein>
<comment type="caution">
    <text evidence="2">The sequence shown here is derived from an EMBL/GenBank/DDBJ whole genome shotgun (WGS) entry which is preliminary data.</text>
</comment>
<accession>A0AAD9AXA4</accession>
<feature type="compositionally biased region" description="Pro residues" evidence="1">
    <location>
        <begin position="139"/>
        <end position="204"/>
    </location>
</feature>
<evidence type="ECO:0000313" key="2">
    <source>
        <dbReference type="EMBL" id="KAK1856191.1"/>
    </source>
</evidence>
<organism evidence="2 3">
    <name type="scientific">Colletotrichum chrysophilum</name>
    <dbReference type="NCBI Taxonomy" id="1836956"/>
    <lineage>
        <taxon>Eukaryota</taxon>
        <taxon>Fungi</taxon>
        <taxon>Dikarya</taxon>
        <taxon>Ascomycota</taxon>
        <taxon>Pezizomycotina</taxon>
        <taxon>Sordariomycetes</taxon>
        <taxon>Hypocreomycetidae</taxon>
        <taxon>Glomerellales</taxon>
        <taxon>Glomerellaceae</taxon>
        <taxon>Colletotrichum</taxon>
        <taxon>Colletotrichum gloeosporioides species complex</taxon>
    </lineage>
</organism>
<feature type="compositionally biased region" description="Low complexity" evidence="1">
    <location>
        <begin position="124"/>
        <end position="138"/>
    </location>
</feature>
<evidence type="ECO:0000256" key="1">
    <source>
        <dbReference type="SAM" id="MobiDB-lite"/>
    </source>
</evidence>
<name>A0AAD9AXA4_9PEZI</name>
<gene>
    <name evidence="2" type="ORF">CCHR01_01102</name>
</gene>
<evidence type="ECO:0000313" key="3">
    <source>
        <dbReference type="Proteomes" id="UP001243330"/>
    </source>
</evidence>
<proteinExistence type="predicted"/>
<reference evidence="2" key="1">
    <citation type="submission" date="2023-01" db="EMBL/GenBank/DDBJ databases">
        <title>Colletotrichum chrysophilum M932 genome sequence.</title>
        <authorList>
            <person name="Baroncelli R."/>
        </authorList>
    </citation>
    <scope>NUCLEOTIDE SEQUENCE</scope>
    <source>
        <strain evidence="2">M932</strain>
    </source>
</reference>